<reference evidence="2 3" key="1">
    <citation type="journal article" date="2009" name="Nature">
        <title>Evolution of pathogenicity and sexual reproduction in eight Candida genomes.</title>
        <authorList>
            <person name="Butler G."/>
            <person name="Rasmussen M.D."/>
            <person name="Lin M.F."/>
            <person name="Santos M.A."/>
            <person name="Sakthikumar S."/>
            <person name="Munro C.A."/>
            <person name="Rheinbay E."/>
            <person name="Grabherr M."/>
            <person name="Forche A."/>
            <person name="Reedy J.L."/>
            <person name="Agrafioti I."/>
            <person name="Arnaud M.B."/>
            <person name="Bates S."/>
            <person name="Brown A.J."/>
            <person name="Brunke S."/>
            <person name="Costanzo M.C."/>
            <person name="Fitzpatrick D.A."/>
            <person name="de Groot P.W."/>
            <person name="Harris D."/>
            <person name="Hoyer L.L."/>
            <person name="Hube B."/>
            <person name="Klis F.M."/>
            <person name="Kodira C."/>
            <person name="Lennard N."/>
            <person name="Logue M.E."/>
            <person name="Martin R."/>
            <person name="Neiman A.M."/>
            <person name="Nikolaou E."/>
            <person name="Quail M.A."/>
            <person name="Quinn J."/>
            <person name="Santos M.C."/>
            <person name="Schmitzberger F.F."/>
            <person name="Sherlock G."/>
            <person name="Shah P."/>
            <person name="Silverstein K.A."/>
            <person name="Skrzypek M.S."/>
            <person name="Soll D."/>
            <person name="Staggs R."/>
            <person name="Stansfield I."/>
            <person name="Stumpf M.P."/>
            <person name="Sudbery P.E."/>
            <person name="Srikantha T."/>
            <person name="Zeng Q."/>
            <person name="Berman J."/>
            <person name="Berriman M."/>
            <person name="Heitman J."/>
            <person name="Gow N.A."/>
            <person name="Lorenz M.C."/>
            <person name="Birren B.W."/>
            <person name="Kellis M."/>
            <person name="Cuomo C.A."/>
        </authorList>
    </citation>
    <scope>NUCLEOTIDE SEQUENCE [LARGE SCALE GENOMIC DNA]</scope>
    <source>
        <strain evidence="2 3">ATCC 42720</strain>
    </source>
</reference>
<dbReference type="KEGG" id="clu:CLUG_02032"/>
<feature type="compositionally biased region" description="Basic residues" evidence="1">
    <location>
        <begin position="46"/>
        <end position="62"/>
    </location>
</feature>
<dbReference type="InParanoid" id="C4Y1F0"/>
<evidence type="ECO:0000313" key="3">
    <source>
        <dbReference type="Proteomes" id="UP000007703"/>
    </source>
</evidence>
<accession>C4Y1F0</accession>
<proteinExistence type="predicted"/>
<dbReference type="VEuPathDB" id="FungiDB:CLUG_02032"/>
<evidence type="ECO:0000256" key="1">
    <source>
        <dbReference type="SAM" id="MobiDB-lite"/>
    </source>
</evidence>
<sequence length="172" mass="18799">MGAGALARALLGRANTRPPRQRSRAKTARRPSLQEGKAPTPYTTGTRRKWRWGRARKSHGRRLVAPCAPPPRTARGSGQPSSRRRPERSRACWPRAKQRGRATACGSCGNRARRPKPCASFQGARPRSGRTRPKGGARTRRSARSPAPRAARRTRIRAAPQAPRAPPALGQA</sequence>
<dbReference type="AlphaFoldDB" id="C4Y1F0"/>
<feature type="compositionally biased region" description="Basic residues" evidence="1">
    <location>
        <begin position="19"/>
        <end position="29"/>
    </location>
</feature>
<dbReference type="Proteomes" id="UP000007703">
    <property type="component" value="Unassembled WGS sequence"/>
</dbReference>
<feature type="region of interest" description="Disordered" evidence="1">
    <location>
        <begin position="1"/>
        <end position="172"/>
    </location>
</feature>
<organism evidence="2 3">
    <name type="scientific">Clavispora lusitaniae (strain ATCC 42720)</name>
    <name type="common">Yeast</name>
    <name type="synonym">Candida lusitaniae</name>
    <dbReference type="NCBI Taxonomy" id="306902"/>
    <lineage>
        <taxon>Eukaryota</taxon>
        <taxon>Fungi</taxon>
        <taxon>Dikarya</taxon>
        <taxon>Ascomycota</taxon>
        <taxon>Saccharomycotina</taxon>
        <taxon>Pichiomycetes</taxon>
        <taxon>Metschnikowiaceae</taxon>
        <taxon>Clavispora</taxon>
    </lineage>
</organism>
<gene>
    <name evidence="2" type="ORF">CLUG_02032</name>
</gene>
<evidence type="ECO:0000313" key="2">
    <source>
        <dbReference type="EMBL" id="EEQ37909.1"/>
    </source>
</evidence>
<dbReference type="EMBL" id="CH408077">
    <property type="protein sequence ID" value="EEQ37909.1"/>
    <property type="molecule type" value="Genomic_DNA"/>
</dbReference>
<protein>
    <submittedName>
        <fullName evidence="2">Uncharacterized protein</fullName>
    </submittedName>
</protein>
<dbReference type="HOGENOM" id="CLU_1555081_0_0_1"/>
<feature type="compositionally biased region" description="Low complexity" evidence="1">
    <location>
        <begin position="1"/>
        <end position="14"/>
    </location>
</feature>
<feature type="compositionally biased region" description="Basic residues" evidence="1">
    <location>
        <begin position="127"/>
        <end position="143"/>
    </location>
</feature>
<name>C4Y1F0_CLAL4</name>